<proteinExistence type="predicted"/>
<dbReference type="Proteomes" id="UP001189429">
    <property type="component" value="Unassembled WGS sequence"/>
</dbReference>
<name>A0ABN9YI47_9DINO</name>
<accession>A0ABN9YI47</accession>
<evidence type="ECO:0000313" key="1">
    <source>
        <dbReference type="EMBL" id="CAK0911329.1"/>
    </source>
</evidence>
<reference evidence="1" key="1">
    <citation type="submission" date="2023-10" db="EMBL/GenBank/DDBJ databases">
        <authorList>
            <person name="Chen Y."/>
            <person name="Shah S."/>
            <person name="Dougan E. K."/>
            <person name="Thang M."/>
            <person name="Chan C."/>
        </authorList>
    </citation>
    <scope>NUCLEOTIDE SEQUENCE [LARGE SCALE GENOMIC DNA]</scope>
</reference>
<keyword evidence="2" id="KW-1185">Reference proteome</keyword>
<comment type="caution">
    <text evidence="1">The sequence shown here is derived from an EMBL/GenBank/DDBJ whole genome shotgun (WGS) entry which is preliminary data.</text>
</comment>
<dbReference type="EMBL" id="CAUYUJ010022560">
    <property type="protein sequence ID" value="CAK0911329.1"/>
    <property type="molecule type" value="Genomic_DNA"/>
</dbReference>
<evidence type="ECO:0000313" key="2">
    <source>
        <dbReference type="Proteomes" id="UP001189429"/>
    </source>
</evidence>
<organism evidence="1 2">
    <name type="scientific">Prorocentrum cordatum</name>
    <dbReference type="NCBI Taxonomy" id="2364126"/>
    <lineage>
        <taxon>Eukaryota</taxon>
        <taxon>Sar</taxon>
        <taxon>Alveolata</taxon>
        <taxon>Dinophyceae</taxon>
        <taxon>Prorocentrales</taxon>
        <taxon>Prorocentraceae</taxon>
        <taxon>Prorocentrum</taxon>
    </lineage>
</organism>
<sequence length="180" mass="18453">MATGIVAPLAAERYQDGGTVANTNSMNALEASREALSAIKAAKDWLEEMAPERALLGPRALQRLREDAVAAVGPEEIDKAVAAASPEETRLGPVVFASLFGSTDAHQAAYPENQGAHANRVTAEFARLIKATEEPTSAASFRGIDSSVGAVLLEIWGEIEARASAGSAAAAAVAVAVAGV</sequence>
<protein>
    <submittedName>
        <fullName evidence="1">Uncharacterized protein</fullName>
    </submittedName>
</protein>
<gene>
    <name evidence="1" type="ORF">PCOR1329_LOCUS85246</name>
</gene>